<reference evidence="2" key="2">
    <citation type="journal article" date="2015" name="Fish Shellfish Immunol.">
        <title>Early steps in the European eel (Anguilla anguilla)-Vibrio vulnificus interaction in the gills: Role of the RtxA13 toxin.</title>
        <authorList>
            <person name="Callol A."/>
            <person name="Pajuelo D."/>
            <person name="Ebbesson L."/>
            <person name="Teles M."/>
            <person name="MacKenzie S."/>
            <person name="Amaro C."/>
        </authorList>
    </citation>
    <scope>NUCLEOTIDE SEQUENCE</scope>
</reference>
<evidence type="ECO:0000256" key="1">
    <source>
        <dbReference type="SAM" id="MobiDB-lite"/>
    </source>
</evidence>
<name>A0A0E9RDM3_ANGAN</name>
<organism evidence="2">
    <name type="scientific">Anguilla anguilla</name>
    <name type="common">European freshwater eel</name>
    <name type="synonym">Muraena anguilla</name>
    <dbReference type="NCBI Taxonomy" id="7936"/>
    <lineage>
        <taxon>Eukaryota</taxon>
        <taxon>Metazoa</taxon>
        <taxon>Chordata</taxon>
        <taxon>Craniata</taxon>
        <taxon>Vertebrata</taxon>
        <taxon>Euteleostomi</taxon>
        <taxon>Actinopterygii</taxon>
        <taxon>Neopterygii</taxon>
        <taxon>Teleostei</taxon>
        <taxon>Anguilliformes</taxon>
        <taxon>Anguillidae</taxon>
        <taxon>Anguilla</taxon>
    </lineage>
</organism>
<dbReference type="EMBL" id="GBXM01081373">
    <property type="protein sequence ID" value="JAH27204.1"/>
    <property type="molecule type" value="Transcribed_RNA"/>
</dbReference>
<reference evidence="2" key="1">
    <citation type="submission" date="2014-11" db="EMBL/GenBank/DDBJ databases">
        <authorList>
            <person name="Amaro Gonzalez C."/>
        </authorList>
    </citation>
    <scope>NUCLEOTIDE SEQUENCE</scope>
</reference>
<sequence length="53" mass="5984">MVTCLETHTLHRKLTREGLSKSKSGTGIGQPILMNDDVKKPEQSTFLSTLLRW</sequence>
<dbReference type="EMBL" id="GBXM01090619">
    <property type="protein sequence ID" value="JAH17958.1"/>
    <property type="molecule type" value="Transcribed_RNA"/>
</dbReference>
<protein>
    <submittedName>
        <fullName evidence="2">Uncharacterized protein</fullName>
    </submittedName>
</protein>
<evidence type="ECO:0000313" key="2">
    <source>
        <dbReference type="EMBL" id="JAH27204.1"/>
    </source>
</evidence>
<accession>A0A0E9RDM3</accession>
<proteinExistence type="predicted"/>
<feature type="region of interest" description="Disordered" evidence="1">
    <location>
        <begin position="15"/>
        <end position="35"/>
    </location>
</feature>
<dbReference type="AlphaFoldDB" id="A0A0E9RDM3"/>